<dbReference type="SUPFAM" id="SSF52151">
    <property type="entry name" value="FabD/lysophospholipase-like"/>
    <property type="match status" value="1"/>
</dbReference>
<evidence type="ECO:0000313" key="9">
    <source>
        <dbReference type="RefSeq" id="XP_012368712.1"/>
    </source>
</evidence>
<dbReference type="GO" id="GO:0005544">
    <property type="term" value="F:calcium-dependent phospholipid binding"/>
    <property type="evidence" value="ECO:0007669"/>
    <property type="project" value="TreeGrafter"/>
</dbReference>
<dbReference type="InParanoid" id="A0A6P3V975"/>
<sequence length="600" mass="68476">MNSTELSKLPSNRVKVSIYPGLQKEEQKAVKKRSPHVWAALKNLNVKADEAPVIAVLGSGGGLRAHIACLGVLSELKKLGLLDAVTYLSGLSGSTWALSSFYTEDGNIKGIEDELKHRFDQKEWDLDSSIKKTTEAAKLENYSLTDFWAYIVVSKQTRELQNSCLSNMVKHVEEGAFPYPIFAAIDGDLYYSKKKEEVQNAWFEFTPYHAGYPTLGAYVPVTHFGSKFQEGKLVKHKPEPERDLSFLKGLWGSALASLEEIRHYILNQLSMLKEKLKTKIEQLKGTVLEKLLHLVITYVECPNAPSILPKLQDLYQNLEAGTEEEVDETVHRQMTEMMQNWNEVSPDELGRFLEQWIQCLMKQEEDSGQRHSSSKFFLKNEMSEILDICNVLIKTTLCSLKWEWGTTHNFLYKYGEIKENEMRNRELIHLMDAGFAINTPYPLVLLPARNVQLILSFDFSSGDPFETIRSTAKYCCDHKISFPPVDETTLKEWSSAPSSCYILKGNSGPVVMHFPLFNRDNCGDDIQKWHEIYKTFKLADSYSLDLVIRLLELSKENVSKNTEKILGEIKKMARCSFLITSHLDEFIAHSDYLIVIKLLL</sequence>
<evidence type="ECO:0000313" key="8">
    <source>
        <dbReference type="Proteomes" id="UP000515203"/>
    </source>
</evidence>
<comment type="catalytic activity">
    <reaction evidence="4">
        <text>1-hexadecanoyl-2-(5Z,8Z,11Z,14Z-eicosatetraenoyl)-sn-glycero-3-phosphocholine + H2O = 1-hexadecanoyl-sn-glycero-3-phosphocholine + (5Z,8Z,11Z,14Z)-eicosatetraenoate + H(+)</text>
        <dbReference type="Rhea" id="RHEA:40427"/>
        <dbReference type="ChEBI" id="CHEBI:15377"/>
        <dbReference type="ChEBI" id="CHEBI:15378"/>
        <dbReference type="ChEBI" id="CHEBI:32395"/>
        <dbReference type="ChEBI" id="CHEBI:72998"/>
        <dbReference type="ChEBI" id="CHEBI:73003"/>
    </reaction>
    <physiologicalReaction direction="left-to-right" evidence="4">
        <dbReference type="Rhea" id="RHEA:40428"/>
    </physiologicalReaction>
</comment>
<dbReference type="RefSeq" id="XP_012368712.1">
    <property type="nucleotide sequence ID" value="XM_012513258.2"/>
</dbReference>
<evidence type="ECO:0000256" key="3">
    <source>
        <dbReference type="ARBA" id="ARBA00023422"/>
    </source>
</evidence>
<reference evidence="9" key="1">
    <citation type="submission" date="2025-08" db="UniProtKB">
        <authorList>
            <consortium name="RefSeq"/>
        </authorList>
    </citation>
    <scope>IDENTIFICATION</scope>
</reference>
<keyword evidence="2 6" id="KW-0443">Lipid metabolism</keyword>
<dbReference type="Gene3D" id="3.40.1090.10">
    <property type="entry name" value="Cytosolic phospholipase A2 catalytic domain"/>
    <property type="match status" value="1"/>
</dbReference>
<dbReference type="PROSITE" id="PS51210">
    <property type="entry name" value="PLA2C"/>
    <property type="match status" value="1"/>
</dbReference>
<dbReference type="GO" id="GO:0047498">
    <property type="term" value="F:calcium-dependent phospholipase A2 activity"/>
    <property type="evidence" value="ECO:0007669"/>
    <property type="project" value="TreeGrafter"/>
</dbReference>
<name>A0A6P3V975_OCTDE</name>
<keyword evidence="1 6" id="KW-0378">Hydrolase</keyword>
<evidence type="ECO:0000256" key="5">
    <source>
        <dbReference type="ARBA" id="ARBA00048656"/>
    </source>
</evidence>
<keyword evidence="8" id="KW-1185">Reference proteome</keyword>
<dbReference type="SMART" id="SM00022">
    <property type="entry name" value="PLAc"/>
    <property type="match status" value="1"/>
</dbReference>
<proteinExistence type="predicted"/>
<dbReference type="PANTHER" id="PTHR10728">
    <property type="entry name" value="CYTOSOLIC PHOSPHOLIPASE A2"/>
    <property type="match status" value="1"/>
</dbReference>
<dbReference type="PANTHER" id="PTHR10728:SF39">
    <property type="entry name" value="CYTOSOLIC PHOSPHOLIPASE A2 GAMMA"/>
    <property type="match status" value="1"/>
</dbReference>
<evidence type="ECO:0000256" key="6">
    <source>
        <dbReference type="PROSITE-ProRule" id="PRU00555"/>
    </source>
</evidence>
<dbReference type="GO" id="GO:0005829">
    <property type="term" value="C:cytosol"/>
    <property type="evidence" value="ECO:0007669"/>
    <property type="project" value="TreeGrafter"/>
</dbReference>
<keyword evidence="6" id="KW-0442">Lipid degradation</keyword>
<evidence type="ECO:0000256" key="1">
    <source>
        <dbReference type="ARBA" id="ARBA00022801"/>
    </source>
</evidence>
<dbReference type="InterPro" id="IPR016035">
    <property type="entry name" value="Acyl_Trfase/lysoPLipase"/>
</dbReference>
<gene>
    <name evidence="9" type="primary">Pla2g4c</name>
</gene>
<dbReference type="CTD" id="8605"/>
<evidence type="ECO:0000259" key="7">
    <source>
        <dbReference type="PROSITE" id="PS51210"/>
    </source>
</evidence>
<comment type="catalytic activity">
    <reaction evidence="3">
        <text>a 1,2-diacyl-sn-glycero-3-phosphocholine + H2O = a 1-acyl-sn-glycero-3-phosphocholine + a fatty acid + H(+)</text>
        <dbReference type="Rhea" id="RHEA:15801"/>
        <dbReference type="ChEBI" id="CHEBI:15377"/>
        <dbReference type="ChEBI" id="CHEBI:15378"/>
        <dbReference type="ChEBI" id="CHEBI:28868"/>
        <dbReference type="ChEBI" id="CHEBI:57643"/>
        <dbReference type="ChEBI" id="CHEBI:58168"/>
        <dbReference type="EC" id="3.1.1.4"/>
    </reaction>
    <physiologicalReaction direction="left-to-right" evidence="3">
        <dbReference type="Rhea" id="RHEA:15802"/>
    </physiologicalReaction>
</comment>
<dbReference type="GO" id="GO:0005654">
    <property type="term" value="C:nucleoplasm"/>
    <property type="evidence" value="ECO:0007669"/>
    <property type="project" value="TreeGrafter"/>
</dbReference>
<dbReference type="GeneID" id="101592309"/>
<dbReference type="Proteomes" id="UP000515203">
    <property type="component" value="Unplaced"/>
</dbReference>
<dbReference type="GO" id="GO:0005509">
    <property type="term" value="F:calcium ion binding"/>
    <property type="evidence" value="ECO:0007669"/>
    <property type="project" value="TreeGrafter"/>
</dbReference>
<dbReference type="OrthoDB" id="270970at2759"/>
<dbReference type="AlphaFoldDB" id="A0A6P3V975"/>
<dbReference type="InterPro" id="IPR002642">
    <property type="entry name" value="LysoPLipase_cat_dom"/>
</dbReference>
<accession>A0A6P3V975</accession>
<protein>
    <submittedName>
        <fullName evidence="9">Cytosolic phospholipase A2 gamma</fullName>
    </submittedName>
</protein>
<comment type="catalytic activity">
    <reaction evidence="5">
        <text>1-hexadecanoyl-sn-glycero-3-phosphocholine + H2O = sn-glycerol 3-phosphocholine + hexadecanoate + H(+)</text>
        <dbReference type="Rhea" id="RHEA:40435"/>
        <dbReference type="ChEBI" id="CHEBI:7896"/>
        <dbReference type="ChEBI" id="CHEBI:15377"/>
        <dbReference type="ChEBI" id="CHEBI:15378"/>
        <dbReference type="ChEBI" id="CHEBI:16870"/>
        <dbReference type="ChEBI" id="CHEBI:72998"/>
    </reaction>
    <physiologicalReaction direction="left-to-right" evidence="5">
        <dbReference type="Rhea" id="RHEA:40436"/>
    </physiologicalReaction>
</comment>
<evidence type="ECO:0000256" key="2">
    <source>
        <dbReference type="ARBA" id="ARBA00023098"/>
    </source>
</evidence>
<evidence type="ECO:0000256" key="4">
    <source>
        <dbReference type="ARBA" id="ARBA00048373"/>
    </source>
</evidence>
<organism evidence="8 9">
    <name type="scientific">Octodon degus</name>
    <name type="common">Degu</name>
    <name type="synonym">Sciurus degus</name>
    <dbReference type="NCBI Taxonomy" id="10160"/>
    <lineage>
        <taxon>Eukaryota</taxon>
        <taxon>Metazoa</taxon>
        <taxon>Chordata</taxon>
        <taxon>Craniata</taxon>
        <taxon>Vertebrata</taxon>
        <taxon>Euteleostomi</taxon>
        <taxon>Mammalia</taxon>
        <taxon>Eutheria</taxon>
        <taxon>Euarchontoglires</taxon>
        <taxon>Glires</taxon>
        <taxon>Rodentia</taxon>
        <taxon>Hystricomorpha</taxon>
        <taxon>Octodontidae</taxon>
        <taxon>Octodon</taxon>
    </lineage>
</organism>
<feature type="domain" description="PLA2c" evidence="7">
    <location>
        <begin position="8"/>
        <end position="600"/>
    </location>
</feature>
<dbReference type="GO" id="GO:0046475">
    <property type="term" value="P:glycerophospholipid catabolic process"/>
    <property type="evidence" value="ECO:0007669"/>
    <property type="project" value="TreeGrafter"/>
</dbReference>
<dbReference type="GO" id="GO:0005635">
    <property type="term" value="C:nuclear envelope"/>
    <property type="evidence" value="ECO:0007669"/>
    <property type="project" value="TreeGrafter"/>
</dbReference>
<dbReference type="FunCoup" id="A0A6P3V975">
    <property type="interactions" value="695"/>
</dbReference>
<dbReference type="Pfam" id="PF01735">
    <property type="entry name" value="PLA2_B"/>
    <property type="match status" value="1"/>
</dbReference>